<gene>
    <name evidence="1" type="ORF">KARL1_226</name>
</gene>
<protein>
    <submittedName>
        <fullName evidence="1">Uncharacterized protein</fullName>
    </submittedName>
</protein>
<organism evidence="1 2">
    <name type="scientific">Acinetobacter phage KARL-1</name>
    <dbReference type="NCBI Taxonomy" id="2301662"/>
    <lineage>
        <taxon>Viruses</taxon>
        <taxon>Duplodnaviria</taxon>
        <taxon>Heunggongvirae</taxon>
        <taxon>Uroviricota</taxon>
        <taxon>Caudoviricetes</taxon>
        <taxon>Pantevenvirales</taxon>
        <taxon>Straboviridae</taxon>
        <taxon>Twarogvirinae</taxon>
        <taxon>Lazarusvirus</taxon>
        <taxon>Lazarusvirus karl</taxon>
    </lineage>
</organism>
<accession>A0A385IIX8</accession>
<dbReference type="Proteomes" id="UP000277855">
    <property type="component" value="Segment"/>
</dbReference>
<name>A0A385IIX8_9CAUD</name>
<sequence>MSTPKIENVVVKIIRVVESSGNVQFFLRATRLDVDEPFGNNLEYQCFQTNKNGHKLTEHECIEYALFGAIMFLRFFGHKGSDLKFQGFTEENMKSVEEAKLFWRAAERKYTTYNS</sequence>
<proteinExistence type="predicted"/>
<evidence type="ECO:0000313" key="2">
    <source>
        <dbReference type="Proteomes" id="UP000277855"/>
    </source>
</evidence>
<dbReference type="EMBL" id="MH713599">
    <property type="protein sequence ID" value="AXY82845.1"/>
    <property type="molecule type" value="Genomic_DNA"/>
</dbReference>
<evidence type="ECO:0000313" key="1">
    <source>
        <dbReference type="EMBL" id="AXY82845.1"/>
    </source>
</evidence>
<keyword evidence="2" id="KW-1185">Reference proteome</keyword>
<reference evidence="1 2" key="1">
    <citation type="journal article" date="2018" name="Sci. Rep.">
        <title>Enhanced antibacterial effect of the novel T4-like bacteriophage KARL-1 in combination with antibiotics against multi-drug resistant Acinetobacter baumannii.</title>
        <authorList>
            <person name="Jansen M."/>
            <person name="Wahida A."/>
            <person name="Latz S."/>
            <person name="Kruttgen A."/>
            <person name="Hafner H."/>
            <person name="Buhl E.M."/>
            <person name="Ritter K."/>
            <person name="Horz H.P."/>
        </authorList>
    </citation>
    <scope>NUCLEOTIDE SEQUENCE [LARGE SCALE GENOMIC DNA]</scope>
</reference>